<dbReference type="AlphaFoldDB" id="A0A5C4T765"/>
<gene>
    <name evidence="5" type="ORF">FE784_21875</name>
</gene>
<dbReference type="PROSITE" id="PS50995">
    <property type="entry name" value="HTH_MARR_2"/>
    <property type="match status" value="1"/>
</dbReference>
<dbReference type="InterPro" id="IPR000835">
    <property type="entry name" value="HTH_MarR-typ"/>
</dbReference>
<dbReference type="Proteomes" id="UP000307943">
    <property type="component" value="Unassembled WGS sequence"/>
</dbReference>
<proteinExistence type="predicted"/>
<keyword evidence="6" id="KW-1185">Reference proteome</keyword>
<comment type="caution">
    <text evidence="5">The sequence shown here is derived from an EMBL/GenBank/DDBJ whole genome shotgun (WGS) entry which is preliminary data.</text>
</comment>
<feature type="domain" description="HTH marR-type" evidence="4">
    <location>
        <begin position="1"/>
        <end position="139"/>
    </location>
</feature>
<dbReference type="GO" id="GO:0003700">
    <property type="term" value="F:DNA-binding transcription factor activity"/>
    <property type="evidence" value="ECO:0007669"/>
    <property type="project" value="InterPro"/>
</dbReference>
<evidence type="ECO:0000259" key="4">
    <source>
        <dbReference type="PROSITE" id="PS50995"/>
    </source>
</evidence>
<evidence type="ECO:0000256" key="2">
    <source>
        <dbReference type="ARBA" id="ARBA00023125"/>
    </source>
</evidence>
<evidence type="ECO:0000256" key="1">
    <source>
        <dbReference type="ARBA" id="ARBA00023015"/>
    </source>
</evidence>
<dbReference type="PANTHER" id="PTHR42756">
    <property type="entry name" value="TRANSCRIPTIONAL REGULATOR, MARR"/>
    <property type="match status" value="1"/>
</dbReference>
<sequence>MPEISSQLLELSTMFRSLVKKMTNEWKRRMGDGFSMTQFRTLYVLNSRGPQKAADLAEILCVTSGAITGLADKLILKQLLERQRSEDDRRVVYLSITEQGKEMLDGLLEKQKETISLFFEGLPKEDIDHLKRIFELMLIRVDQLEQEKD</sequence>
<dbReference type="PRINTS" id="PR00598">
    <property type="entry name" value="HTHMARR"/>
</dbReference>
<evidence type="ECO:0000256" key="3">
    <source>
        <dbReference type="ARBA" id="ARBA00023163"/>
    </source>
</evidence>
<dbReference type="InterPro" id="IPR036388">
    <property type="entry name" value="WH-like_DNA-bd_sf"/>
</dbReference>
<dbReference type="Gene3D" id="1.10.10.10">
    <property type="entry name" value="Winged helix-like DNA-binding domain superfamily/Winged helix DNA-binding domain"/>
    <property type="match status" value="1"/>
</dbReference>
<protein>
    <submittedName>
        <fullName evidence="5">MarR family transcriptional regulator</fullName>
    </submittedName>
</protein>
<dbReference type="Pfam" id="PF01047">
    <property type="entry name" value="MarR"/>
    <property type="match status" value="1"/>
</dbReference>
<name>A0A5C4T765_9BACL</name>
<dbReference type="GO" id="GO:0003677">
    <property type="term" value="F:DNA binding"/>
    <property type="evidence" value="ECO:0007669"/>
    <property type="project" value="UniProtKB-KW"/>
</dbReference>
<dbReference type="OrthoDB" id="166070at2"/>
<evidence type="ECO:0000313" key="5">
    <source>
        <dbReference type="EMBL" id="TNJ64119.1"/>
    </source>
</evidence>
<dbReference type="InterPro" id="IPR036390">
    <property type="entry name" value="WH_DNA-bd_sf"/>
</dbReference>
<dbReference type="EMBL" id="VDCQ01000033">
    <property type="protein sequence ID" value="TNJ64119.1"/>
    <property type="molecule type" value="Genomic_DNA"/>
</dbReference>
<dbReference type="SMART" id="SM00347">
    <property type="entry name" value="HTH_MARR"/>
    <property type="match status" value="1"/>
</dbReference>
<organism evidence="5 6">
    <name type="scientific">Paenibacillus hemerocallicola</name>
    <dbReference type="NCBI Taxonomy" id="1172614"/>
    <lineage>
        <taxon>Bacteria</taxon>
        <taxon>Bacillati</taxon>
        <taxon>Bacillota</taxon>
        <taxon>Bacilli</taxon>
        <taxon>Bacillales</taxon>
        <taxon>Paenibacillaceae</taxon>
        <taxon>Paenibacillus</taxon>
    </lineage>
</organism>
<reference evidence="5 6" key="1">
    <citation type="submission" date="2019-05" db="EMBL/GenBank/DDBJ databases">
        <title>We sequenced the genome of Paenibacillus hemerocallicola KCTC 33185 for further insight into its adaptation and study the phylogeny of Paenibacillus.</title>
        <authorList>
            <person name="Narsing Rao M.P."/>
        </authorList>
    </citation>
    <scope>NUCLEOTIDE SEQUENCE [LARGE SCALE GENOMIC DNA]</scope>
    <source>
        <strain evidence="5 6">KCTC 33185</strain>
    </source>
</reference>
<keyword evidence="3" id="KW-0804">Transcription</keyword>
<dbReference type="RefSeq" id="WP_139604369.1">
    <property type="nucleotide sequence ID" value="NZ_VDCQ01000033.1"/>
</dbReference>
<dbReference type="SUPFAM" id="SSF46785">
    <property type="entry name" value="Winged helix' DNA-binding domain"/>
    <property type="match status" value="1"/>
</dbReference>
<keyword evidence="2" id="KW-0238">DNA-binding</keyword>
<accession>A0A5C4T765</accession>
<evidence type="ECO:0000313" key="6">
    <source>
        <dbReference type="Proteomes" id="UP000307943"/>
    </source>
</evidence>
<keyword evidence="1" id="KW-0805">Transcription regulation</keyword>
<dbReference type="PANTHER" id="PTHR42756:SF1">
    <property type="entry name" value="TRANSCRIPTIONAL REPRESSOR OF EMRAB OPERON"/>
    <property type="match status" value="1"/>
</dbReference>